<name>A0A1X7TM55_AMPQE</name>
<evidence type="ECO:0000256" key="1">
    <source>
        <dbReference type="SAM" id="MobiDB-lite"/>
    </source>
</evidence>
<dbReference type="OrthoDB" id="5978202at2759"/>
<feature type="region of interest" description="Disordered" evidence="1">
    <location>
        <begin position="110"/>
        <end position="150"/>
    </location>
</feature>
<protein>
    <submittedName>
        <fullName evidence="2">Uncharacterized protein</fullName>
    </submittedName>
</protein>
<feature type="region of interest" description="Disordered" evidence="1">
    <location>
        <begin position="28"/>
        <end position="76"/>
    </location>
</feature>
<dbReference type="EnsemblMetazoa" id="Aqu2.1.15998_001">
    <property type="protein sequence ID" value="Aqu2.1.15998_001"/>
    <property type="gene ID" value="Aqu2.1.15998"/>
</dbReference>
<proteinExistence type="predicted"/>
<feature type="compositionally biased region" description="Polar residues" evidence="1">
    <location>
        <begin position="67"/>
        <end position="76"/>
    </location>
</feature>
<organism evidence="2">
    <name type="scientific">Amphimedon queenslandica</name>
    <name type="common">Sponge</name>
    <dbReference type="NCBI Taxonomy" id="400682"/>
    <lineage>
        <taxon>Eukaryota</taxon>
        <taxon>Metazoa</taxon>
        <taxon>Porifera</taxon>
        <taxon>Demospongiae</taxon>
        <taxon>Heteroscleromorpha</taxon>
        <taxon>Haplosclerida</taxon>
        <taxon>Niphatidae</taxon>
        <taxon>Amphimedon</taxon>
    </lineage>
</organism>
<feature type="compositionally biased region" description="Acidic residues" evidence="1">
    <location>
        <begin position="31"/>
        <end position="42"/>
    </location>
</feature>
<sequence>MAENDKSGMRRSKRGTVRVAYEEIDLFSTSESEEEVRDETDESNFVIRRPEGAANDDGLTKRKVGTSKGTGKTANKATFKSTSKAIRKNTTQDASCESSQTVQETTVCTHNIDTDDSPTKLMTEPRTTKQVKRKRSTKNPESSSKNSKRLLQKKERFKAMESVKDMAIPDILHRLKLTLQDKLPVAEETLSSVFNALLERGPLLISIIEYHKNAFMSCYNDCSTGKDKFLRFQLEWHNRCSVFLLPKNYDTSVIFNVSFEKVDESRFQISRNLDSTPCFFP</sequence>
<reference evidence="2" key="1">
    <citation type="submission" date="2017-05" db="UniProtKB">
        <authorList>
            <consortium name="EnsemblMetazoa"/>
        </authorList>
    </citation>
    <scope>IDENTIFICATION</scope>
</reference>
<dbReference type="AlphaFoldDB" id="A0A1X7TM55"/>
<evidence type="ECO:0000313" key="2">
    <source>
        <dbReference type="EnsemblMetazoa" id="Aqu2.1.15998_001"/>
    </source>
</evidence>
<accession>A0A1X7TM55</accession>
<dbReference type="InParanoid" id="A0A1X7TM55"/>